<dbReference type="EMBL" id="FQVN01000017">
    <property type="protein sequence ID" value="SHG97200.1"/>
    <property type="molecule type" value="Genomic_DNA"/>
</dbReference>
<keyword evidence="3" id="KW-1185">Reference proteome</keyword>
<sequence length="206" mass="21377">MRDHVISDFLDRLAARVPAPGGGAVAALHAAQGAALLAMVARYSTGPKHQAHEATISEILDEAERLRVAALRLMAENVAAFGAVAEAYKLPKDTSEARRSRSAAIAGALVGAAMAPAELIGVAERLVSLAETLRPIGNRTVISDVAAAVEAARAAATTAQINVETNLAGITDPAVRDELTARAGLVQSLARRAEHVTALVRKEIAR</sequence>
<dbReference type="InterPro" id="IPR007044">
    <property type="entry name" value="Cyclodeamin/CycHdrlase"/>
</dbReference>
<evidence type="ECO:0000313" key="2">
    <source>
        <dbReference type="EMBL" id="SHG97200.1"/>
    </source>
</evidence>
<organism evidence="2 3">
    <name type="scientific">Streptoalloteichus hindustanus</name>
    <dbReference type="NCBI Taxonomy" id="2017"/>
    <lineage>
        <taxon>Bacteria</taxon>
        <taxon>Bacillati</taxon>
        <taxon>Actinomycetota</taxon>
        <taxon>Actinomycetes</taxon>
        <taxon>Pseudonocardiales</taxon>
        <taxon>Pseudonocardiaceae</taxon>
        <taxon>Streptoalloteichus</taxon>
    </lineage>
</organism>
<dbReference type="Proteomes" id="UP000184501">
    <property type="component" value="Unassembled WGS sequence"/>
</dbReference>
<dbReference type="AlphaFoldDB" id="A0A1M5P5X7"/>
<feature type="domain" description="Cyclodeaminase/cyclohydrolase" evidence="1">
    <location>
        <begin position="6"/>
        <end position="182"/>
    </location>
</feature>
<gene>
    <name evidence="2" type="ORF">SAMN05444320_11782</name>
</gene>
<dbReference type="SUPFAM" id="SSF101262">
    <property type="entry name" value="Methenyltetrahydrofolate cyclohydrolase-like"/>
    <property type="match status" value="1"/>
</dbReference>
<dbReference type="STRING" id="2017.SAMN05444320_11782"/>
<evidence type="ECO:0000259" key="1">
    <source>
        <dbReference type="Pfam" id="PF04961"/>
    </source>
</evidence>
<proteinExistence type="predicted"/>
<dbReference type="Pfam" id="PF04961">
    <property type="entry name" value="FTCD_C"/>
    <property type="match status" value="1"/>
</dbReference>
<accession>A0A1M5P5X7</accession>
<evidence type="ECO:0000313" key="3">
    <source>
        <dbReference type="Proteomes" id="UP000184501"/>
    </source>
</evidence>
<dbReference type="InterPro" id="IPR036178">
    <property type="entry name" value="Formintransfe-cycloase-like_sf"/>
</dbReference>
<protein>
    <submittedName>
        <fullName evidence="2">Formiminotetrahydrofolate cyclodeaminase</fullName>
    </submittedName>
</protein>
<name>A0A1M5P5X7_STRHI</name>
<reference evidence="2 3" key="1">
    <citation type="submission" date="2016-11" db="EMBL/GenBank/DDBJ databases">
        <authorList>
            <person name="Jaros S."/>
            <person name="Januszkiewicz K."/>
            <person name="Wedrychowicz H."/>
        </authorList>
    </citation>
    <scope>NUCLEOTIDE SEQUENCE [LARGE SCALE GENOMIC DNA]</scope>
    <source>
        <strain evidence="2 3">DSM 44523</strain>
    </source>
</reference>
<dbReference type="GO" id="GO:0003824">
    <property type="term" value="F:catalytic activity"/>
    <property type="evidence" value="ECO:0007669"/>
    <property type="project" value="InterPro"/>
</dbReference>
<dbReference type="RefSeq" id="WP_073489828.1">
    <property type="nucleotide sequence ID" value="NZ_FQVN01000017.1"/>
</dbReference>
<dbReference type="Gene3D" id="1.20.120.680">
    <property type="entry name" value="Formiminotetrahydrofolate cyclodeaminase monomer, up-and-down helical bundle"/>
    <property type="match status" value="1"/>
</dbReference>